<dbReference type="EMBL" id="FPBL01000004">
    <property type="protein sequence ID" value="SFU55736.1"/>
    <property type="molecule type" value="Genomic_DNA"/>
</dbReference>
<evidence type="ECO:0000256" key="1">
    <source>
        <dbReference type="ARBA" id="ARBA00010759"/>
    </source>
</evidence>
<evidence type="ECO:0000256" key="2">
    <source>
        <dbReference type="ARBA" id="ARBA00022723"/>
    </source>
</evidence>
<feature type="binding site" evidence="6">
    <location>
        <position position="150"/>
    </location>
    <ligand>
        <name>Fe cation</name>
        <dbReference type="ChEBI" id="CHEBI:24875"/>
    </ligand>
</feature>
<dbReference type="SUPFAM" id="SSF56420">
    <property type="entry name" value="Peptide deformylase"/>
    <property type="match status" value="1"/>
</dbReference>
<evidence type="ECO:0000313" key="8">
    <source>
        <dbReference type="Proteomes" id="UP000183926"/>
    </source>
</evidence>
<dbReference type="PANTHER" id="PTHR10458:SF21">
    <property type="entry name" value="PEPTIDE DEFORMYLASE"/>
    <property type="match status" value="1"/>
</dbReference>
<name>A0A1I7H5D3_9PROT</name>
<dbReference type="PIRSF" id="PIRSF004749">
    <property type="entry name" value="Pep_def"/>
    <property type="match status" value="1"/>
</dbReference>
<comment type="catalytic activity">
    <reaction evidence="6">
        <text>N-terminal N-formyl-L-methionyl-[peptide] + H2O = N-terminal L-methionyl-[peptide] + formate</text>
        <dbReference type="Rhea" id="RHEA:24420"/>
        <dbReference type="Rhea" id="RHEA-COMP:10639"/>
        <dbReference type="Rhea" id="RHEA-COMP:10640"/>
        <dbReference type="ChEBI" id="CHEBI:15377"/>
        <dbReference type="ChEBI" id="CHEBI:15740"/>
        <dbReference type="ChEBI" id="CHEBI:49298"/>
        <dbReference type="ChEBI" id="CHEBI:64731"/>
        <dbReference type="EC" id="3.5.1.88"/>
    </reaction>
</comment>
<protein>
    <recommendedName>
        <fullName evidence="6">Peptide deformylase</fullName>
        <shortName evidence="6">PDF</shortName>
        <ecNumber evidence="6">3.5.1.88</ecNumber>
    </recommendedName>
    <alternativeName>
        <fullName evidence="6">Polypeptide deformylase</fullName>
    </alternativeName>
</protein>
<feature type="binding site" evidence="6">
    <location>
        <position position="108"/>
    </location>
    <ligand>
        <name>Fe cation</name>
        <dbReference type="ChEBI" id="CHEBI:24875"/>
    </ligand>
</feature>
<comment type="function">
    <text evidence="6">Removes the formyl group from the N-terminal Met of newly synthesized proteins. Requires at least a dipeptide for an efficient rate of reaction. N-terminal L-methionine is a prerequisite for activity but the enzyme has broad specificity at other positions.</text>
</comment>
<dbReference type="GO" id="GO:0042586">
    <property type="term" value="F:peptide deformylase activity"/>
    <property type="evidence" value="ECO:0007669"/>
    <property type="project" value="UniProtKB-UniRule"/>
</dbReference>
<dbReference type="Proteomes" id="UP000183926">
    <property type="component" value="Unassembled WGS sequence"/>
</dbReference>
<dbReference type="AlphaFoldDB" id="A0A1I7H5D3"/>
<dbReference type="GO" id="GO:0006412">
    <property type="term" value="P:translation"/>
    <property type="evidence" value="ECO:0007669"/>
    <property type="project" value="UniProtKB-UniRule"/>
</dbReference>
<keyword evidence="3 6" id="KW-0378">Hydrolase</keyword>
<dbReference type="InterPro" id="IPR023635">
    <property type="entry name" value="Peptide_deformylase"/>
</dbReference>
<dbReference type="Pfam" id="PF01327">
    <property type="entry name" value="Pep_deformylase"/>
    <property type="match status" value="1"/>
</dbReference>
<dbReference type="GO" id="GO:0046872">
    <property type="term" value="F:metal ion binding"/>
    <property type="evidence" value="ECO:0007669"/>
    <property type="project" value="UniProtKB-KW"/>
</dbReference>
<accession>A0A1I7H5D3</accession>
<dbReference type="Gene3D" id="3.90.45.10">
    <property type="entry name" value="Peptide deformylase"/>
    <property type="match status" value="1"/>
</dbReference>
<evidence type="ECO:0000256" key="4">
    <source>
        <dbReference type="ARBA" id="ARBA00022917"/>
    </source>
</evidence>
<organism evidence="7 8">
    <name type="scientific">Nitrosomonas eutropha</name>
    <dbReference type="NCBI Taxonomy" id="916"/>
    <lineage>
        <taxon>Bacteria</taxon>
        <taxon>Pseudomonadati</taxon>
        <taxon>Pseudomonadota</taxon>
        <taxon>Betaproteobacteria</taxon>
        <taxon>Nitrosomonadales</taxon>
        <taxon>Nitrosomonadaceae</taxon>
        <taxon>Nitrosomonas</taxon>
    </lineage>
</organism>
<keyword evidence="4 6" id="KW-0648">Protein biosynthesis</keyword>
<keyword evidence="5 6" id="KW-0408">Iron</keyword>
<evidence type="ECO:0000256" key="5">
    <source>
        <dbReference type="ARBA" id="ARBA00023004"/>
    </source>
</evidence>
<dbReference type="FunFam" id="3.90.45.10:FF:000001">
    <property type="entry name" value="Peptide deformylase"/>
    <property type="match status" value="1"/>
</dbReference>
<feature type="active site" evidence="6">
    <location>
        <position position="151"/>
    </location>
</feature>
<evidence type="ECO:0000313" key="7">
    <source>
        <dbReference type="EMBL" id="SFU55736.1"/>
    </source>
</evidence>
<reference evidence="7 8" key="1">
    <citation type="submission" date="2016-10" db="EMBL/GenBank/DDBJ databases">
        <authorList>
            <person name="de Groot N.N."/>
        </authorList>
    </citation>
    <scope>NUCLEOTIDE SEQUENCE [LARGE SCALE GENOMIC DNA]</scope>
    <source>
        <strain evidence="7 8">Nm24</strain>
    </source>
</reference>
<dbReference type="CDD" id="cd00487">
    <property type="entry name" value="Pep_deformylase"/>
    <property type="match status" value="1"/>
</dbReference>
<evidence type="ECO:0000256" key="6">
    <source>
        <dbReference type="HAMAP-Rule" id="MF_00163"/>
    </source>
</evidence>
<dbReference type="NCBIfam" id="NF001159">
    <property type="entry name" value="PRK00150.1-3"/>
    <property type="match status" value="1"/>
</dbReference>
<proteinExistence type="inferred from homology"/>
<comment type="cofactor">
    <cofactor evidence="6">
        <name>Fe(2+)</name>
        <dbReference type="ChEBI" id="CHEBI:29033"/>
    </cofactor>
    <text evidence="6">Binds 1 Fe(2+) ion.</text>
</comment>
<dbReference type="PRINTS" id="PR01576">
    <property type="entry name" value="PDEFORMYLASE"/>
</dbReference>
<dbReference type="InterPro" id="IPR036821">
    <property type="entry name" value="Peptide_deformylase_sf"/>
</dbReference>
<dbReference type="EC" id="3.5.1.88" evidence="6"/>
<keyword evidence="2 6" id="KW-0479">Metal-binding</keyword>
<dbReference type="PANTHER" id="PTHR10458">
    <property type="entry name" value="PEPTIDE DEFORMYLASE"/>
    <property type="match status" value="1"/>
</dbReference>
<dbReference type="HAMAP" id="MF_00163">
    <property type="entry name" value="Pep_deformylase"/>
    <property type="match status" value="1"/>
</dbReference>
<dbReference type="NCBIfam" id="TIGR00079">
    <property type="entry name" value="pept_deformyl"/>
    <property type="match status" value="1"/>
</dbReference>
<sequence>MIEPSPKTPVFELCKFVMAILNILRYPDERLHKIAAAVPSVTQEIRTLVSNMAETMYAAAGVGLAATQVDVHKRVVVIDTSEIRDELLVLINPEIIASIGKSEAQEGCLSVPGIFDKVSRAEQITVRATDIDGKSFEVDATGLLAVCIQHEMDHLIGKVFVEYLSPFKQSRILSKLKKQARKQIA</sequence>
<evidence type="ECO:0000256" key="3">
    <source>
        <dbReference type="ARBA" id="ARBA00022801"/>
    </source>
</evidence>
<gene>
    <name evidence="6" type="primary">def</name>
    <name evidence="7" type="ORF">SAMN05216339_10462</name>
</gene>
<comment type="similarity">
    <text evidence="1 6">Belongs to the polypeptide deformylase family.</text>
</comment>
<feature type="binding site" evidence="6">
    <location>
        <position position="154"/>
    </location>
    <ligand>
        <name>Fe cation</name>
        <dbReference type="ChEBI" id="CHEBI:24875"/>
    </ligand>
</feature>